<dbReference type="EMBL" id="CP003732">
    <property type="protein sequence ID" value="AFV11926.1"/>
    <property type="molecule type" value="Genomic_DNA"/>
</dbReference>
<name>K4LFY9_THEPS</name>
<organism evidence="3 4">
    <name type="scientific">Thermacetogenium phaeum (strain ATCC BAA-254 / DSM 26808 / PB)</name>
    <dbReference type="NCBI Taxonomy" id="1089553"/>
    <lineage>
        <taxon>Bacteria</taxon>
        <taxon>Bacillati</taxon>
        <taxon>Bacillota</taxon>
        <taxon>Clostridia</taxon>
        <taxon>Thermoanaerobacterales</taxon>
        <taxon>Thermoanaerobacteraceae</taxon>
        <taxon>Thermacetogenium</taxon>
    </lineage>
</organism>
<evidence type="ECO:0000256" key="1">
    <source>
        <dbReference type="SAM" id="MobiDB-lite"/>
    </source>
</evidence>
<sequence length="464" mass="53962">MSLMRNPEAINSATLPNRKSPWKTVEEEQEARQSAVEAQLNAWRAILPGLLEKFGRLKDPRRPGSIRHKLTVLMVFGLCLFIFQYNSRREANRELSCPAILDALRSVFPDVDSIPHLDTLARLLERIPAEQIENILGTTVRKLLRNKKLQALLVEKRYVVAIDGTQKFTRTVPFAPEALRRKGENYVYLLEAALVGPQGIVIPLLAEFCENRDQDKQDCELKAFYRLAPRLKELMGKLPLLIVADGLYAGGPVMQICRKNNWDFMIVLPSNCLKSVWEDALGIHQLEPEQTRTHQWGNRTQNFWWANDIVYVWRDAQNQHHRLVIHVVVCKETWEENGLTCQTTWAWVSGTPITKKNVIDRCNRAARHRWGIKENFLIEKRRGYNYEHPFSYDWNALKGWHALMRLAHLINILTLHTVALWETVQTLGMRGTLRFLWQTFTGNWLDLSRLKRLRDKPAQLRLVI</sequence>
<dbReference type="AlphaFoldDB" id="K4LFY9"/>
<proteinExistence type="predicted"/>
<keyword evidence="4" id="KW-1185">Reference proteome</keyword>
<feature type="region of interest" description="Disordered" evidence="1">
    <location>
        <begin position="1"/>
        <end position="28"/>
    </location>
</feature>
<reference evidence="3 4" key="1">
    <citation type="journal article" date="2012" name="BMC Genomics">
        <title>Genome-guided analysis of physiological and morphological traits of the fermentative acetate oxidizer Thermacetogenium phaeum.</title>
        <authorList>
            <person name="Oehler D."/>
            <person name="Poehlein A."/>
            <person name="Leimbach A."/>
            <person name="Muller N."/>
            <person name="Daniel R."/>
            <person name="Gottschalk G."/>
            <person name="Schink B."/>
        </authorList>
    </citation>
    <scope>NUCLEOTIDE SEQUENCE [LARGE SCALE GENOMIC DNA]</scope>
    <source>
        <strain evidence="4">ATCC BAA-254 / DSM 26808 / PB</strain>
    </source>
</reference>
<dbReference type="HOGENOM" id="CLU_575896_0_0_9"/>
<gene>
    <name evidence="3" type="ordered locus">Tph_c17230</name>
</gene>
<evidence type="ECO:0000259" key="2">
    <source>
        <dbReference type="Pfam" id="PF13808"/>
    </source>
</evidence>
<dbReference type="STRING" id="1089553.Tph_c17230"/>
<protein>
    <submittedName>
        <fullName evidence="3">Transposase IS4 family</fullName>
    </submittedName>
</protein>
<feature type="domain" description="H repeat-associated protein N-terminal" evidence="2">
    <location>
        <begin position="52"/>
        <end position="137"/>
    </location>
</feature>
<evidence type="ECO:0000313" key="4">
    <source>
        <dbReference type="Proteomes" id="UP000000467"/>
    </source>
</evidence>
<dbReference type="RefSeq" id="WP_015050806.1">
    <property type="nucleotide sequence ID" value="NC_018870.1"/>
</dbReference>
<accession>K4LFY9</accession>
<evidence type="ECO:0000313" key="3">
    <source>
        <dbReference type="EMBL" id="AFV11926.1"/>
    </source>
</evidence>
<dbReference type="Proteomes" id="UP000000467">
    <property type="component" value="Chromosome"/>
</dbReference>
<dbReference type="Pfam" id="PF13808">
    <property type="entry name" value="DDE_Tnp_1_assoc"/>
    <property type="match status" value="1"/>
</dbReference>
<dbReference type="KEGG" id="tpz:Tph_c17230"/>
<dbReference type="eggNOG" id="COG5433">
    <property type="taxonomic scope" value="Bacteria"/>
</dbReference>
<dbReference type="InterPro" id="IPR032806">
    <property type="entry name" value="YbfD_N"/>
</dbReference>